<name>A0ABW8JCD5_9GAMM</name>
<evidence type="ECO:0000256" key="1">
    <source>
        <dbReference type="ARBA" id="ARBA00005187"/>
    </source>
</evidence>
<sequence length="509" mass="56168">MASRDDIVKCQPSGLGLLGGRGDFAHIETIGAGAQPTYLYTSPYAGDADFSPLETRRAESGPIDHVSLADLLRNAFVYPPHTIYRDVKNLATGFALQQDMGNELRFHFAYQSASAASRPASNAVSDEALLHTYHQLLTRAVQQCTADIKAPWLLQSGGKDSTSLAIAIADVRPDTTCVTYLGGKEENEVESARFVARRLGLRHEGLVCDPARAYDRYLAMAPRMPLLTADFATLSYADLATEIGHRQGDGIIDALGVDPYFGVPLHLKDHLLRVLARSARIPGALLKHPLVGRSFKLCFALGTLQMTAFERYFPGSRFSDGEVDDMFGWNISTHSRKRMEAFHGDIEAAQSAEAVRRMVLVVLEAAGMAKGMYTAKAAGLRLAYPYCDKQFCEWIFNGVPDDRLIGPGGLNKVLMRRYIAQHFQQLPYVQSKGSFRFDVQGLARQRFEQVHAFAVQLRGLLPGAPKWLEDHRHCLGNKFFASKFCLLAVTLPWLSSRLGNATSMVESHA</sequence>
<organism evidence="5 6">
    <name type="scientific">Dyella jejuensis</name>
    <dbReference type="NCBI Taxonomy" id="1432009"/>
    <lineage>
        <taxon>Bacteria</taxon>
        <taxon>Pseudomonadati</taxon>
        <taxon>Pseudomonadota</taxon>
        <taxon>Gammaproteobacteria</taxon>
        <taxon>Lysobacterales</taxon>
        <taxon>Rhodanobacteraceae</taxon>
        <taxon>Dyella</taxon>
    </lineage>
</organism>
<protein>
    <recommendedName>
        <fullName evidence="2">asparagine synthase (glutamine-hydrolyzing)</fullName>
        <ecNumber evidence="2">6.3.5.4</ecNumber>
    </recommendedName>
</protein>
<evidence type="ECO:0000259" key="4">
    <source>
        <dbReference type="Pfam" id="PF00733"/>
    </source>
</evidence>
<evidence type="ECO:0000256" key="3">
    <source>
        <dbReference type="ARBA" id="ARBA00048741"/>
    </source>
</evidence>
<dbReference type="Pfam" id="PF00733">
    <property type="entry name" value="Asn_synthase"/>
    <property type="match status" value="1"/>
</dbReference>
<evidence type="ECO:0000313" key="6">
    <source>
        <dbReference type="Proteomes" id="UP001620461"/>
    </source>
</evidence>
<accession>A0ABW8JCD5</accession>
<dbReference type="PANTHER" id="PTHR43284">
    <property type="entry name" value="ASPARAGINE SYNTHETASE (GLUTAMINE-HYDROLYZING)"/>
    <property type="match status" value="1"/>
</dbReference>
<dbReference type="SUPFAM" id="SSF52402">
    <property type="entry name" value="Adenine nucleotide alpha hydrolases-like"/>
    <property type="match status" value="1"/>
</dbReference>
<dbReference type="Proteomes" id="UP001620461">
    <property type="component" value="Unassembled WGS sequence"/>
</dbReference>
<comment type="pathway">
    <text evidence="1">Amino-acid biosynthesis; L-asparagine biosynthesis; L-asparagine from L-aspartate (L-Gln route): step 1/1.</text>
</comment>
<dbReference type="InterPro" id="IPR051786">
    <property type="entry name" value="ASN_synthetase/amidase"/>
</dbReference>
<keyword evidence="6" id="KW-1185">Reference proteome</keyword>
<feature type="domain" description="Asparagine synthetase" evidence="4">
    <location>
        <begin position="134"/>
        <end position="424"/>
    </location>
</feature>
<dbReference type="RefSeq" id="WP_404543736.1">
    <property type="nucleotide sequence ID" value="NZ_JADIKJ010000001.1"/>
</dbReference>
<reference evidence="5 6" key="1">
    <citation type="submission" date="2020-10" db="EMBL/GenBank/DDBJ databases">
        <title>Phylogeny of dyella-like bacteria.</title>
        <authorList>
            <person name="Fu J."/>
        </authorList>
    </citation>
    <scope>NUCLEOTIDE SEQUENCE [LARGE SCALE GENOMIC DNA]</scope>
    <source>
        <strain evidence="5 6">JP1</strain>
    </source>
</reference>
<gene>
    <name evidence="5" type="ORF">ISP15_00200</name>
</gene>
<dbReference type="EMBL" id="JADIKJ010000001">
    <property type="protein sequence ID" value="MFK2898757.1"/>
    <property type="molecule type" value="Genomic_DNA"/>
</dbReference>
<evidence type="ECO:0000256" key="2">
    <source>
        <dbReference type="ARBA" id="ARBA00012737"/>
    </source>
</evidence>
<comment type="catalytic activity">
    <reaction evidence="3">
        <text>L-aspartate + L-glutamine + ATP + H2O = L-asparagine + L-glutamate + AMP + diphosphate + H(+)</text>
        <dbReference type="Rhea" id="RHEA:12228"/>
        <dbReference type="ChEBI" id="CHEBI:15377"/>
        <dbReference type="ChEBI" id="CHEBI:15378"/>
        <dbReference type="ChEBI" id="CHEBI:29985"/>
        <dbReference type="ChEBI" id="CHEBI:29991"/>
        <dbReference type="ChEBI" id="CHEBI:30616"/>
        <dbReference type="ChEBI" id="CHEBI:33019"/>
        <dbReference type="ChEBI" id="CHEBI:58048"/>
        <dbReference type="ChEBI" id="CHEBI:58359"/>
        <dbReference type="ChEBI" id="CHEBI:456215"/>
        <dbReference type="EC" id="6.3.5.4"/>
    </reaction>
</comment>
<dbReference type="PANTHER" id="PTHR43284:SF1">
    <property type="entry name" value="ASPARAGINE SYNTHETASE"/>
    <property type="match status" value="1"/>
</dbReference>
<dbReference type="InterPro" id="IPR014729">
    <property type="entry name" value="Rossmann-like_a/b/a_fold"/>
</dbReference>
<dbReference type="Gene3D" id="3.40.50.620">
    <property type="entry name" value="HUPs"/>
    <property type="match status" value="1"/>
</dbReference>
<dbReference type="EC" id="6.3.5.4" evidence="2"/>
<dbReference type="InterPro" id="IPR001962">
    <property type="entry name" value="Asn_synthase"/>
</dbReference>
<comment type="caution">
    <text evidence="5">The sequence shown here is derived from an EMBL/GenBank/DDBJ whole genome shotgun (WGS) entry which is preliminary data.</text>
</comment>
<evidence type="ECO:0000313" key="5">
    <source>
        <dbReference type="EMBL" id="MFK2898757.1"/>
    </source>
</evidence>
<proteinExistence type="predicted"/>